<dbReference type="PATRIC" id="fig|1036673.3.peg.4618"/>
<dbReference type="AlphaFoldDB" id="F8FLG1"/>
<evidence type="ECO:0000256" key="6">
    <source>
        <dbReference type="SAM" id="SignalP"/>
    </source>
</evidence>
<dbReference type="InterPro" id="IPR006059">
    <property type="entry name" value="SBP"/>
</dbReference>
<keyword evidence="4" id="KW-0564">Palmitate</keyword>
<feature type="signal peptide" evidence="6">
    <location>
        <begin position="1"/>
        <end position="41"/>
    </location>
</feature>
<dbReference type="Gene3D" id="3.40.190.10">
    <property type="entry name" value="Periplasmic binding protein-like II"/>
    <property type="match status" value="2"/>
</dbReference>
<dbReference type="InterPro" id="IPR050490">
    <property type="entry name" value="Bact_solute-bd_prot1"/>
</dbReference>
<dbReference type="PANTHER" id="PTHR43649:SF33">
    <property type="entry name" value="POLYGALACTURONAN_RHAMNOGALACTURONAN-BINDING PROTEIN YTCQ"/>
    <property type="match status" value="1"/>
</dbReference>
<evidence type="ECO:0000256" key="4">
    <source>
        <dbReference type="ARBA" id="ARBA00023139"/>
    </source>
</evidence>
<dbReference type="HOGENOM" id="CLU_021021_3_2_9"/>
<dbReference type="SUPFAM" id="SSF53850">
    <property type="entry name" value="Periplasmic binding protein-like II"/>
    <property type="match status" value="1"/>
</dbReference>
<organism evidence="7 8">
    <name type="scientific">Paenibacillus mucilaginosus (strain KNP414)</name>
    <dbReference type="NCBI Taxonomy" id="1036673"/>
    <lineage>
        <taxon>Bacteria</taxon>
        <taxon>Bacillati</taxon>
        <taxon>Bacillota</taxon>
        <taxon>Bacilli</taxon>
        <taxon>Bacillales</taxon>
        <taxon>Paenibacillaceae</taxon>
        <taxon>Paenibacillus</taxon>
    </lineage>
</organism>
<evidence type="ECO:0000313" key="8">
    <source>
        <dbReference type="Proteomes" id="UP000006620"/>
    </source>
</evidence>
<dbReference type="Proteomes" id="UP000006620">
    <property type="component" value="Chromosome"/>
</dbReference>
<accession>F8FLG1</accession>
<keyword evidence="2 6" id="KW-0732">Signal</keyword>
<reference evidence="7 8" key="2">
    <citation type="journal article" date="2013" name="Genome Announc.">
        <title>Genome Sequence of Growth-Improving Paenibacillus mucilaginosus Strain KNP414.</title>
        <authorList>
            <person name="Lu J.J."/>
            <person name="Wang J.F."/>
            <person name="Hu X.F."/>
        </authorList>
    </citation>
    <scope>NUCLEOTIDE SEQUENCE [LARGE SCALE GENOMIC DNA]</scope>
    <source>
        <strain evidence="7 8">KNP414</strain>
    </source>
</reference>
<keyword evidence="3" id="KW-0472">Membrane</keyword>
<evidence type="ECO:0000256" key="1">
    <source>
        <dbReference type="ARBA" id="ARBA00022475"/>
    </source>
</evidence>
<evidence type="ECO:0000256" key="3">
    <source>
        <dbReference type="ARBA" id="ARBA00023136"/>
    </source>
</evidence>
<evidence type="ECO:0000256" key="5">
    <source>
        <dbReference type="ARBA" id="ARBA00023288"/>
    </source>
</evidence>
<keyword evidence="5" id="KW-0449">Lipoprotein</keyword>
<dbReference type="PANTHER" id="PTHR43649">
    <property type="entry name" value="ARABINOSE-BINDING PROTEIN-RELATED"/>
    <property type="match status" value="1"/>
</dbReference>
<feature type="chain" id="PRO_5039425214" evidence="6">
    <location>
        <begin position="42"/>
        <end position="532"/>
    </location>
</feature>
<dbReference type="Pfam" id="PF13416">
    <property type="entry name" value="SBP_bac_8"/>
    <property type="match status" value="1"/>
</dbReference>
<proteinExistence type="predicted"/>
<name>F8FLG1_PAEMK</name>
<evidence type="ECO:0000313" key="7">
    <source>
        <dbReference type="EMBL" id="AEI43529.1"/>
    </source>
</evidence>
<sequence length="532" mass="58104">MNSKENMSHSTTYRKPRGPGAAASLLLLPLLLAACSGGAKPAGEAAGAAPAAAGPVEFSVMTITPSTPPAADDGPIKLAIEKAVNAKLNVQWVSNNIYAEKLNITLASGNLPDYIMINNPFSSTFRTMVQQGAFWDLTPFIAQYPNISKGISKTAWETTKMADGRNYGIPRPRPEDSESFFIIRKDWLDKLGLQVPATTEELQAVMKAFAENDPDGNGKKDTTPLAAYVNPADLGWGGNIGPVLGAIESSFTGAHGHWKWDEASKGLVYTALLPETRKSLEYLTEAYKQKWMPEDLLSLKLTQTRDLFKGNKAGIIVDKTGTLKLHADELKKAAPDFKYKDFYPLTTLNGYVPKGSGFNGMFAIPKSVPEAKVKAILKVIDTWMTPEVSAIQKYGLEGVHHKVENGKKITDPEKLKKDNASDFNHIVNIVDAVWESSPTPEEAEATELFRKVEGERAKVSVPDVSAGLYSPTGQKILPELDKRIQDIKSKIILGREPISAWDTFVAELKANPDVIQTTKEMTEAYKKRTGTP</sequence>
<gene>
    <name evidence="7" type="ordered locus">KNP414_05004</name>
</gene>
<reference evidence="8" key="1">
    <citation type="submission" date="2011-06" db="EMBL/GenBank/DDBJ databases">
        <title>Complete genome sequence of Paenibacillus mucilaginosus KNP414.</title>
        <authorList>
            <person name="Wang J."/>
            <person name="Hu S."/>
            <person name="Hu X."/>
            <person name="Zhang B."/>
            <person name="Dong D."/>
            <person name="Zhang S."/>
            <person name="Zhao K."/>
            <person name="Wu D."/>
        </authorList>
    </citation>
    <scope>NUCLEOTIDE SEQUENCE [LARGE SCALE GENOMIC DNA]</scope>
    <source>
        <strain evidence="8">KNP414</strain>
    </source>
</reference>
<keyword evidence="1" id="KW-1003">Cell membrane</keyword>
<dbReference type="KEGG" id="pms:KNP414_05004"/>
<dbReference type="RefSeq" id="WP_013918682.1">
    <property type="nucleotide sequence ID" value="NC_015690.1"/>
</dbReference>
<dbReference type="PROSITE" id="PS51257">
    <property type="entry name" value="PROKAR_LIPOPROTEIN"/>
    <property type="match status" value="1"/>
</dbReference>
<evidence type="ECO:0000256" key="2">
    <source>
        <dbReference type="ARBA" id="ARBA00022729"/>
    </source>
</evidence>
<dbReference type="EMBL" id="CP002869">
    <property type="protein sequence ID" value="AEI43529.1"/>
    <property type="molecule type" value="Genomic_DNA"/>
</dbReference>
<protein>
    <submittedName>
        <fullName evidence="7">Extracellular solute-binding protein, family 1</fullName>
    </submittedName>
</protein>